<evidence type="ECO:0000313" key="8">
    <source>
        <dbReference type="EMBL" id="TCO67677.1"/>
    </source>
</evidence>
<keyword evidence="4 7" id="KW-0812">Transmembrane</keyword>
<evidence type="ECO:0000313" key="9">
    <source>
        <dbReference type="Proteomes" id="UP000294886"/>
    </source>
</evidence>
<evidence type="ECO:0000256" key="3">
    <source>
        <dbReference type="ARBA" id="ARBA00022448"/>
    </source>
</evidence>
<evidence type="ECO:0000256" key="5">
    <source>
        <dbReference type="ARBA" id="ARBA00022989"/>
    </source>
</evidence>
<dbReference type="InterPro" id="IPR006043">
    <property type="entry name" value="NCS2"/>
</dbReference>
<dbReference type="GO" id="GO:0005886">
    <property type="term" value="C:plasma membrane"/>
    <property type="evidence" value="ECO:0007669"/>
    <property type="project" value="TreeGrafter"/>
</dbReference>
<gene>
    <name evidence="8" type="ORF">EV203_10691</name>
</gene>
<evidence type="ECO:0000256" key="1">
    <source>
        <dbReference type="ARBA" id="ARBA00004127"/>
    </source>
</evidence>
<evidence type="ECO:0000256" key="2">
    <source>
        <dbReference type="ARBA" id="ARBA00005697"/>
    </source>
</evidence>
<dbReference type="InterPro" id="IPR045018">
    <property type="entry name" value="Azg-like"/>
</dbReference>
<comment type="similarity">
    <text evidence="2">Belongs to the nucleobase:cation symporter-2 (NCS2) (TC 2.A.40) family. Azg-like subfamily.</text>
</comment>
<keyword evidence="3" id="KW-0813">Transport</keyword>
<dbReference type="Pfam" id="PF00860">
    <property type="entry name" value="Xan_ur_permease"/>
    <property type="match status" value="1"/>
</dbReference>
<dbReference type="Proteomes" id="UP000294886">
    <property type="component" value="Unassembled WGS sequence"/>
</dbReference>
<evidence type="ECO:0000256" key="4">
    <source>
        <dbReference type="ARBA" id="ARBA00022692"/>
    </source>
</evidence>
<name>A0A4R2K730_9THEO</name>
<dbReference type="EMBL" id="SLWU01000006">
    <property type="protein sequence ID" value="TCO67677.1"/>
    <property type="molecule type" value="Genomic_DNA"/>
</dbReference>
<sequence>MLFFTYTVVKQFGLHWTVALGAVFFSGVVFLVLTVTKIRSWIIEAVPPSLRSAIPVGIGLFIAFIGLINAGIVVKSDATLVAFGHILNPQTLLSVFGLILAAVLISRGVRGALIISILTTTSGINWAWGLSLTHWLNYYQAELKRYTG</sequence>
<keyword evidence="5 7" id="KW-1133">Transmembrane helix</keyword>
<reference evidence="8 9" key="1">
    <citation type="submission" date="2019-03" db="EMBL/GenBank/DDBJ databases">
        <title>Genomic Encyclopedia of Type Strains, Phase IV (KMG-IV): sequencing the most valuable type-strain genomes for metagenomic binning, comparative biology and taxonomic classification.</title>
        <authorList>
            <person name="Goeker M."/>
        </authorList>
    </citation>
    <scope>NUCLEOTIDE SEQUENCE [LARGE SCALE GENOMIC DNA]</scope>
    <source>
        <strain evidence="8 9">DSM 13054</strain>
    </source>
</reference>
<dbReference type="PANTHER" id="PTHR43337:SF1">
    <property type="entry name" value="XANTHINE_URACIL PERMEASE C887.17-RELATED"/>
    <property type="match status" value="1"/>
</dbReference>
<feature type="transmembrane region" description="Helical" evidence="7">
    <location>
        <begin position="53"/>
        <end position="74"/>
    </location>
</feature>
<comment type="caution">
    <text evidence="8">The sequence shown here is derived from an EMBL/GenBank/DDBJ whole genome shotgun (WGS) entry which is preliminary data.</text>
</comment>
<dbReference type="GO" id="GO:0012505">
    <property type="term" value="C:endomembrane system"/>
    <property type="evidence" value="ECO:0007669"/>
    <property type="project" value="UniProtKB-SubCell"/>
</dbReference>
<evidence type="ECO:0000256" key="7">
    <source>
        <dbReference type="SAM" id="Phobius"/>
    </source>
</evidence>
<proteinExistence type="inferred from homology"/>
<feature type="transmembrane region" description="Helical" evidence="7">
    <location>
        <begin position="86"/>
        <end position="105"/>
    </location>
</feature>
<protein>
    <submittedName>
        <fullName evidence="8">Permease family protein</fullName>
    </submittedName>
</protein>
<organism evidence="8 9">
    <name type="scientific">Caldanaerobacter subterraneus</name>
    <dbReference type="NCBI Taxonomy" id="911092"/>
    <lineage>
        <taxon>Bacteria</taxon>
        <taxon>Bacillati</taxon>
        <taxon>Bacillota</taxon>
        <taxon>Clostridia</taxon>
        <taxon>Thermoanaerobacterales</taxon>
        <taxon>Thermoanaerobacteraceae</taxon>
        <taxon>Caldanaerobacter</taxon>
    </lineage>
</organism>
<feature type="transmembrane region" description="Helical" evidence="7">
    <location>
        <begin position="12"/>
        <end position="33"/>
    </location>
</feature>
<evidence type="ECO:0000256" key="6">
    <source>
        <dbReference type="ARBA" id="ARBA00023136"/>
    </source>
</evidence>
<keyword evidence="6 7" id="KW-0472">Membrane</keyword>
<dbReference type="AlphaFoldDB" id="A0A4R2K730"/>
<dbReference type="PANTHER" id="PTHR43337">
    <property type="entry name" value="XANTHINE/URACIL PERMEASE C887.17-RELATED"/>
    <property type="match status" value="1"/>
</dbReference>
<accession>A0A4R2K730</accession>
<feature type="transmembrane region" description="Helical" evidence="7">
    <location>
        <begin position="112"/>
        <end position="136"/>
    </location>
</feature>
<comment type="subcellular location">
    <subcellularLocation>
        <location evidence="1">Endomembrane system</location>
        <topology evidence="1">Multi-pass membrane protein</topology>
    </subcellularLocation>
</comment>
<dbReference type="GO" id="GO:0005345">
    <property type="term" value="F:purine nucleobase transmembrane transporter activity"/>
    <property type="evidence" value="ECO:0007669"/>
    <property type="project" value="TreeGrafter"/>
</dbReference>